<dbReference type="NCBIfam" id="TIGR00231">
    <property type="entry name" value="small_GTP"/>
    <property type="match status" value="1"/>
</dbReference>
<protein>
    <submittedName>
        <fullName evidence="9">Ras- protein Rap-2b</fullName>
    </submittedName>
</protein>
<dbReference type="PROSITE" id="PS51419">
    <property type="entry name" value="RAB"/>
    <property type="match status" value="1"/>
</dbReference>
<keyword evidence="6" id="KW-0449">Lipoprotein</keyword>
<keyword evidence="2" id="KW-1003">Cell membrane</keyword>
<evidence type="ECO:0000256" key="5">
    <source>
        <dbReference type="ARBA" id="ARBA00023136"/>
    </source>
</evidence>
<evidence type="ECO:0000313" key="10">
    <source>
        <dbReference type="Proteomes" id="UP001626550"/>
    </source>
</evidence>
<reference evidence="9 10" key="1">
    <citation type="submission" date="2024-11" db="EMBL/GenBank/DDBJ databases">
        <title>Adaptive evolution of stress response genes in parasites aligns with host niche diversity.</title>
        <authorList>
            <person name="Hahn C."/>
            <person name="Resl P."/>
        </authorList>
    </citation>
    <scope>NUCLEOTIDE SEQUENCE [LARGE SCALE GENOMIC DNA]</scope>
    <source>
        <strain evidence="9">EGGRZ-B1_66</strain>
        <tissue evidence="9">Body</tissue>
    </source>
</reference>
<evidence type="ECO:0000256" key="8">
    <source>
        <dbReference type="SAM" id="MobiDB-lite"/>
    </source>
</evidence>
<keyword evidence="4" id="KW-0342">GTP-binding</keyword>
<name>A0ABD2PNH2_9PLAT</name>
<evidence type="ECO:0000256" key="3">
    <source>
        <dbReference type="ARBA" id="ARBA00022481"/>
    </source>
</evidence>
<keyword evidence="10" id="KW-1185">Reference proteome</keyword>
<dbReference type="SMART" id="SM00174">
    <property type="entry name" value="RHO"/>
    <property type="match status" value="1"/>
</dbReference>
<dbReference type="PROSITE" id="PS51421">
    <property type="entry name" value="RAS"/>
    <property type="match status" value="1"/>
</dbReference>
<evidence type="ECO:0000256" key="6">
    <source>
        <dbReference type="ARBA" id="ARBA00023288"/>
    </source>
</evidence>
<dbReference type="InterPro" id="IPR001806">
    <property type="entry name" value="Small_GTPase"/>
</dbReference>
<evidence type="ECO:0000256" key="7">
    <source>
        <dbReference type="ARBA" id="ARBA00038061"/>
    </source>
</evidence>
<dbReference type="InterPro" id="IPR027417">
    <property type="entry name" value="P-loop_NTPase"/>
</dbReference>
<evidence type="ECO:0000313" key="9">
    <source>
        <dbReference type="EMBL" id="KAL3309046.1"/>
    </source>
</evidence>
<dbReference type="Pfam" id="PF00071">
    <property type="entry name" value="Ras"/>
    <property type="match status" value="1"/>
</dbReference>
<dbReference type="PANTHER" id="PTHR46149">
    <property type="entry name" value="MIP08469P"/>
    <property type="match status" value="1"/>
</dbReference>
<keyword evidence="4" id="KW-0547">Nucleotide-binding</keyword>
<proteinExistence type="inferred from homology"/>
<dbReference type="InterPro" id="IPR005225">
    <property type="entry name" value="Small_GTP-bd"/>
</dbReference>
<dbReference type="SMART" id="SM00175">
    <property type="entry name" value="RAB"/>
    <property type="match status" value="1"/>
</dbReference>
<keyword evidence="3" id="KW-0488">Methylation</keyword>
<dbReference type="GO" id="GO:0005525">
    <property type="term" value="F:GTP binding"/>
    <property type="evidence" value="ECO:0007669"/>
    <property type="project" value="UniProtKB-KW"/>
</dbReference>
<dbReference type="PRINTS" id="PR00449">
    <property type="entry name" value="RASTRNSFRMNG"/>
</dbReference>
<dbReference type="AlphaFoldDB" id="A0ABD2PNH2"/>
<dbReference type="GO" id="GO:0005886">
    <property type="term" value="C:plasma membrane"/>
    <property type="evidence" value="ECO:0007669"/>
    <property type="project" value="UniProtKB-SubCell"/>
</dbReference>
<dbReference type="InterPro" id="IPR052236">
    <property type="entry name" value="Small_GTPase_RasD"/>
</dbReference>
<organism evidence="9 10">
    <name type="scientific">Cichlidogyrus casuarinus</name>
    <dbReference type="NCBI Taxonomy" id="1844966"/>
    <lineage>
        <taxon>Eukaryota</taxon>
        <taxon>Metazoa</taxon>
        <taxon>Spiralia</taxon>
        <taxon>Lophotrochozoa</taxon>
        <taxon>Platyhelminthes</taxon>
        <taxon>Monogenea</taxon>
        <taxon>Monopisthocotylea</taxon>
        <taxon>Dactylogyridea</taxon>
        <taxon>Ancyrocephalidae</taxon>
        <taxon>Cichlidogyrus</taxon>
    </lineage>
</organism>
<comment type="similarity">
    <text evidence="7">Belongs to the small GTPase superfamily. RasD family.</text>
</comment>
<dbReference type="Gene3D" id="3.40.50.300">
    <property type="entry name" value="P-loop containing nucleotide triphosphate hydrolases"/>
    <property type="match status" value="1"/>
</dbReference>
<dbReference type="SUPFAM" id="SSF52540">
    <property type="entry name" value="P-loop containing nucleoside triphosphate hydrolases"/>
    <property type="match status" value="1"/>
</dbReference>
<dbReference type="SMART" id="SM00173">
    <property type="entry name" value="RAS"/>
    <property type="match status" value="1"/>
</dbReference>
<gene>
    <name evidence="9" type="primary">RAP2B</name>
    <name evidence="9" type="ORF">Ciccas_012412</name>
</gene>
<evidence type="ECO:0000256" key="4">
    <source>
        <dbReference type="ARBA" id="ARBA00023134"/>
    </source>
</evidence>
<comment type="subcellular location">
    <subcellularLocation>
        <location evidence="1">Cell membrane</location>
        <topology evidence="1">Lipid-anchor</topology>
    </subcellularLocation>
</comment>
<evidence type="ECO:0000256" key="2">
    <source>
        <dbReference type="ARBA" id="ARBA00022475"/>
    </source>
</evidence>
<keyword evidence="5" id="KW-0472">Membrane</keyword>
<feature type="region of interest" description="Disordered" evidence="8">
    <location>
        <begin position="1"/>
        <end position="26"/>
    </location>
</feature>
<dbReference type="EMBL" id="JBJKFK010004370">
    <property type="protein sequence ID" value="KAL3309046.1"/>
    <property type="molecule type" value="Genomic_DNA"/>
</dbReference>
<sequence>MQVERSVPGPPLSASIVNEVPKEQEKKKADSARVLFLGASKVGKSSIIQRFLKNKFEPKYTATVEDIHFRKFLVKDHLVPTEFVDTSGDFQFPVMLRLWMTKATAFVIVFSNDSAESLEEAKQLLEQVRVNREEETGRTPLVVVCNKSDLAGKESQMICEDKIMSWLLEKDLKPSQFVFASAKSNESVSKIFESLWNQNEASKTMEFDPFEVKRRMSVSTGEMPGMYDLVNSRRDSHGSANEISQITESGKAPLSRAGLFRASMKISRRSSAKNTKNVPKSELTRIECSIS</sequence>
<evidence type="ECO:0000256" key="1">
    <source>
        <dbReference type="ARBA" id="ARBA00004193"/>
    </source>
</evidence>
<comment type="caution">
    <text evidence="9">The sequence shown here is derived from an EMBL/GenBank/DDBJ whole genome shotgun (WGS) entry which is preliminary data.</text>
</comment>
<accession>A0ABD2PNH2</accession>
<dbReference type="Proteomes" id="UP001626550">
    <property type="component" value="Unassembled WGS sequence"/>
</dbReference>